<feature type="compositionally biased region" description="Basic and acidic residues" evidence="1">
    <location>
        <begin position="93"/>
        <end position="125"/>
    </location>
</feature>
<proteinExistence type="predicted"/>
<feature type="region of interest" description="Disordered" evidence="1">
    <location>
        <begin position="60"/>
        <end position="142"/>
    </location>
</feature>
<sequence length="142" mass="16334">MMCHLFQMTRIIAMVVAEQLCVVDDLVPYHGPVLVLIKRSPQDPFLLLVSLYGVHSVDPFPRNHSDTDVNRGVEDLTQLRDPDVGDIGDEEGDLKIDNEEVEQCEQHHRSVENVRSLRDGIDHNQPRVNRRQRNTQQVSECR</sequence>
<dbReference type="AlphaFoldDB" id="A0A9P8Q3S0"/>
<evidence type="ECO:0000313" key="4">
    <source>
        <dbReference type="Proteomes" id="UP000774326"/>
    </source>
</evidence>
<organism evidence="3 4">
    <name type="scientific">Wickerhamomyces pijperi</name>
    <name type="common">Yeast</name>
    <name type="synonym">Pichia pijperi</name>
    <dbReference type="NCBI Taxonomy" id="599730"/>
    <lineage>
        <taxon>Eukaryota</taxon>
        <taxon>Fungi</taxon>
        <taxon>Dikarya</taxon>
        <taxon>Ascomycota</taxon>
        <taxon>Saccharomycotina</taxon>
        <taxon>Saccharomycetes</taxon>
        <taxon>Phaffomycetales</taxon>
        <taxon>Wickerhamomycetaceae</taxon>
        <taxon>Wickerhamomyces</taxon>
    </lineage>
</organism>
<feature type="compositionally biased region" description="Basic and acidic residues" evidence="1">
    <location>
        <begin position="61"/>
        <end position="83"/>
    </location>
</feature>
<feature type="signal peptide" evidence="2">
    <location>
        <begin position="1"/>
        <end position="17"/>
    </location>
</feature>
<gene>
    <name evidence="3" type="ORF">WICPIJ_005571</name>
</gene>
<comment type="caution">
    <text evidence="3">The sequence shown here is derived from an EMBL/GenBank/DDBJ whole genome shotgun (WGS) entry which is preliminary data.</text>
</comment>
<evidence type="ECO:0000256" key="1">
    <source>
        <dbReference type="SAM" id="MobiDB-lite"/>
    </source>
</evidence>
<evidence type="ECO:0000313" key="3">
    <source>
        <dbReference type="EMBL" id="KAH3683452.1"/>
    </source>
</evidence>
<dbReference type="Proteomes" id="UP000774326">
    <property type="component" value="Unassembled WGS sequence"/>
</dbReference>
<reference evidence="3" key="2">
    <citation type="submission" date="2021-01" db="EMBL/GenBank/DDBJ databases">
        <authorList>
            <person name="Schikora-Tamarit M.A."/>
        </authorList>
    </citation>
    <scope>NUCLEOTIDE SEQUENCE</scope>
    <source>
        <strain evidence="3">CBS2887</strain>
    </source>
</reference>
<reference evidence="3" key="1">
    <citation type="journal article" date="2021" name="Open Biol.">
        <title>Shared evolutionary footprints suggest mitochondrial oxidative damage underlies multiple complex I losses in fungi.</title>
        <authorList>
            <person name="Schikora-Tamarit M.A."/>
            <person name="Marcet-Houben M."/>
            <person name="Nosek J."/>
            <person name="Gabaldon T."/>
        </authorList>
    </citation>
    <scope>NUCLEOTIDE SEQUENCE</scope>
    <source>
        <strain evidence="3">CBS2887</strain>
    </source>
</reference>
<keyword evidence="2" id="KW-0732">Signal</keyword>
<keyword evidence="4" id="KW-1185">Reference proteome</keyword>
<feature type="chain" id="PRO_5040378180" evidence="2">
    <location>
        <begin position="18"/>
        <end position="142"/>
    </location>
</feature>
<evidence type="ECO:0000256" key="2">
    <source>
        <dbReference type="SAM" id="SignalP"/>
    </source>
</evidence>
<dbReference type="EMBL" id="JAEUBG010003117">
    <property type="protein sequence ID" value="KAH3683452.1"/>
    <property type="molecule type" value="Genomic_DNA"/>
</dbReference>
<accession>A0A9P8Q3S0</accession>
<name>A0A9P8Q3S0_WICPI</name>
<protein>
    <submittedName>
        <fullName evidence="3">Uncharacterized protein</fullName>
    </submittedName>
</protein>